<dbReference type="Proteomes" id="UP000263900">
    <property type="component" value="Chromosome"/>
</dbReference>
<feature type="transmembrane region" description="Helical" evidence="1">
    <location>
        <begin position="14"/>
        <end position="35"/>
    </location>
</feature>
<feature type="transmembrane region" description="Helical" evidence="1">
    <location>
        <begin position="41"/>
        <end position="66"/>
    </location>
</feature>
<feature type="transmembrane region" description="Helical" evidence="1">
    <location>
        <begin position="78"/>
        <end position="96"/>
    </location>
</feature>
<feature type="transmembrane region" description="Helical" evidence="1">
    <location>
        <begin position="116"/>
        <end position="137"/>
    </location>
</feature>
<dbReference type="KEGG" id="pseg:D3H65_31170"/>
<protein>
    <recommendedName>
        <fullName evidence="2">Signal transduction histidine kinase internal region domain-containing protein</fullName>
    </recommendedName>
</protein>
<evidence type="ECO:0000259" key="2">
    <source>
        <dbReference type="Pfam" id="PF06580"/>
    </source>
</evidence>
<dbReference type="OrthoDB" id="9792992at2"/>
<dbReference type="Gene3D" id="3.30.565.10">
    <property type="entry name" value="Histidine kinase-like ATPase, C-terminal domain"/>
    <property type="match status" value="1"/>
</dbReference>
<proteinExistence type="predicted"/>
<keyword evidence="1" id="KW-0812">Transmembrane</keyword>
<evidence type="ECO:0000313" key="3">
    <source>
        <dbReference type="EMBL" id="AXY78190.1"/>
    </source>
</evidence>
<keyword evidence="1" id="KW-0472">Membrane</keyword>
<sequence length="343" mass="39845">MTVPSVDTMLRKKLLRIQAAVWGFFYIFLVLYSIQKWEKPVYGILSVTVATLTYMVAVYGNASWLIPRFYQANRKTQYFLYATLFLGALVIIRMYAEQQVLLPMHAAFYSMGLPHFSFVFITNFLAFMFGALLRISIDYIHLLRKQEEMRNQQLAAELNLLKAQVQPHFLFNTLNNIYYLAYTKNERTAEVVARLSDIMRYFVDEAPKERVPLLTEIDFLENYMELEQIRMLHQAAIVFDRDAINDSLIIPPMLMIPLVENIFKHGVDKSVAQNDVVIRLEQQDGYLHFITSNSHYNHEKNGKGGLGLTNLRKRLTLLYGNDFTLTTEKTDQCFTATLKFPVA</sequence>
<accession>A0A3B7MYL7</accession>
<dbReference type="InterPro" id="IPR050640">
    <property type="entry name" value="Bact_2-comp_sensor_kinase"/>
</dbReference>
<dbReference type="InterPro" id="IPR036890">
    <property type="entry name" value="HATPase_C_sf"/>
</dbReference>
<dbReference type="RefSeq" id="WP_119054063.1">
    <property type="nucleotide sequence ID" value="NZ_CP032157.1"/>
</dbReference>
<dbReference type="EMBL" id="CP032157">
    <property type="protein sequence ID" value="AXY78190.1"/>
    <property type="molecule type" value="Genomic_DNA"/>
</dbReference>
<dbReference type="GO" id="GO:0016020">
    <property type="term" value="C:membrane"/>
    <property type="evidence" value="ECO:0007669"/>
    <property type="project" value="InterPro"/>
</dbReference>
<evidence type="ECO:0000256" key="1">
    <source>
        <dbReference type="SAM" id="Phobius"/>
    </source>
</evidence>
<dbReference type="Pfam" id="PF06580">
    <property type="entry name" value="His_kinase"/>
    <property type="match status" value="1"/>
</dbReference>
<keyword evidence="4" id="KW-1185">Reference proteome</keyword>
<feature type="domain" description="Signal transduction histidine kinase internal region" evidence="2">
    <location>
        <begin position="156"/>
        <end position="231"/>
    </location>
</feature>
<organism evidence="3 4">
    <name type="scientific">Paraflavitalea soli</name>
    <dbReference type="NCBI Taxonomy" id="2315862"/>
    <lineage>
        <taxon>Bacteria</taxon>
        <taxon>Pseudomonadati</taxon>
        <taxon>Bacteroidota</taxon>
        <taxon>Chitinophagia</taxon>
        <taxon>Chitinophagales</taxon>
        <taxon>Chitinophagaceae</taxon>
        <taxon>Paraflavitalea</taxon>
    </lineage>
</organism>
<gene>
    <name evidence="3" type="ORF">D3H65_31170</name>
</gene>
<dbReference type="PANTHER" id="PTHR34220">
    <property type="entry name" value="SENSOR HISTIDINE KINASE YPDA"/>
    <property type="match status" value="1"/>
</dbReference>
<evidence type="ECO:0000313" key="4">
    <source>
        <dbReference type="Proteomes" id="UP000263900"/>
    </source>
</evidence>
<dbReference type="InterPro" id="IPR010559">
    <property type="entry name" value="Sig_transdc_His_kin_internal"/>
</dbReference>
<keyword evidence="1" id="KW-1133">Transmembrane helix</keyword>
<dbReference type="PANTHER" id="PTHR34220:SF7">
    <property type="entry name" value="SENSOR HISTIDINE KINASE YPDA"/>
    <property type="match status" value="1"/>
</dbReference>
<dbReference type="AlphaFoldDB" id="A0A3B7MYL7"/>
<reference evidence="3 4" key="1">
    <citation type="submission" date="2018-09" db="EMBL/GenBank/DDBJ databases">
        <title>Genome sequencing of strain 6GH32-13.</title>
        <authorList>
            <person name="Weon H.-Y."/>
            <person name="Heo J."/>
            <person name="Kwon S.-W."/>
        </authorList>
    </citation>
    <scope>NUCLEOTIDE SEQUENCE [LARGE SCALE GENOMIC DNA]</scope>
    <source>
        <strain evidence="3 4">5GH32-13</strain>
    </source>
</reference>
<name>A0A3B7MYL7_9BACT</name>
<dbReference type="GO" id="GO:0000155">
    <property type="term" value="F:phosphorelay sensor kinase activity"/>
    <property type="evidence" value="ECO:0007669"/>
    <property type="project" value="InterPro"/>
</dbReference>